<comment type="similarity">
    <text evidence="2">Belongs to the TlyA family.</text>
</comment>
<dbReference type="Gene3D" id="3.40.50.150">
    <property type="entry name" value="Vaccinia Virus protein VP39"/>
    <property type="match status" value="1"/>
</dbReference>
<dbReference type="Gene3D" id="3.10.290.10">
    <property type="entry name" value="RNA-binding S4 domain"/>
    <property type="match status" value="1"/>
</dbReference>
<dbReference type="InterPro" id="IPR036986">
    <property type="entry name" value="S4_RNA-bd_sf"/>
</dbReference>
<reference evidence="6 7" key="1">
    <citation type="submission" date="2018-12" db="EMBL/GenBank/DDBJ databases">
        <title>The whole draft genome of Aquabacterium sp. SJQ9.</title>
        <authorList>
            <person name="Sun L."/>
            <person name="Gao X."/>
            <person name="Chen W."/>
            <person name="Huang K."/>
        </authorList>
    </citation>
    <scope>NUCLEOTIDE SEQUENCE [LARGE SCALE GENOMIC DNA]</scope>
    <source>
        <strain evidence="6 7">SJQ9</strain>
    </source>
</reference>
<evidence type="ECO:0000256" key="3">
    <source>
        <dbReference type="PROSITE-ProRule" id="PRU00182"/>
    </source>
</evidence>
<dbReference type="InterPro" id="IPR004538">
    <property type="entry name" value="Hemolysin_A/TlyA"/>
</dbReference>
<accession>A0A3R8YK65</accession>
<comment type="caution">
    <text evidence="6">The sequence shown here is derived from an EMBL/GenBank/DDBJ whole genome shotgun (WGS) entry which is preliminary data.</text>
</comment>
<dbReference type="GO" id="GO:0008168">
    <property type="term" value="F:methyltransferase activity"/>
    <property type="evidence" value="ECO:0007669"/>
    <property type="project" value="UniProtKB-KW"/>
</dbReference>
<proteinExistence type="inferred from homology"/>
<name>A0A3R8YK65_9BURK</name>
<protein>
    <submittedName>
        <fullName evidence="6">TlyA family RNA methyltransferase</fullName>
    </submittedName>
</protein>
<keyword evidence="6" id="KW-0489">Methyltransferase</keyword>
<gene>
    <name evidence="6" type="ORF">EIP75_21025</name>
</gene>
<keyword evidence="6" id="KW-0808">Transferase</keyword>
<sequence length="264" mass="28069">MTRADQLLVKQGLAPTRSAAQRLIDAGAAQWHGPQGWVPVRKAGETLPEGAGLRVTDDAETRWVSRAGLKLEGALNHCAGLDVLGARCLDVGQSTGGFTEVLLARGAALVVGVDVGHGQLHPRLQGHDRVRVIEGLNARELSRESLTAAGVPPAELDGGFDLVVGDLSFISLTLVLPALVPLLTPRADLLLLVKPQFELQPAQISKGGLVKDEALYGDVRERIVQACDGQGLRVVDYFDSPIAGGDGNREFFVWARPTDKDTPT</sequence>
<dbReference type="EMBL" id="RSED01000024">
    <property type="protein sequence ID" value="RRS02343.1"/>
    <property type="molecule type" value="Genomic_DNA"/>
</dbReference>
<dbReference type="PROSITE" id="PS50889">
    <property type="entry name" value="S4"/>
    <property type="match status" value="1"/>
</dbReference>
<dbReference type="PIRSF" id="PIRSF005578">
    <property type="entry name" value="TlyA"/>
    <property type="match status" value="1"/>
</dbReference>
<evidence type="ECO:0000313" key="6">
    <source>
        <dbReference type="EMBL" id="RRS02343.1"/>
    </source>
</evidence>
<dbReference type="Proteomes" id="UP000269265">
    <property type="component" value="Unassembled WGS sequence"/>
</dbReference>
<dbReference type="SUPFAM" id="SSF53335">
    <property type="entry name" value="S-adenosyl-L-methionine-dependent methyltransferases"/>
    <property type="match status" value="1"/>
</dbReference>
<evidence type="ECO:0000259" key="4">
    <source>
        <dbReference type="Pfam" id="PF01479"/>
    </source>
</evidence>
<dbReference type="GO" id="GO:0003723">
    <property type="term" value="F:RNA binding"/>
    <property type="evidence" value="ECO:0007669"/>
    <property type="project" value="UniProtKB-KW"/>
</dbReference>
<dbReference type="RefSeq" id="WP_125245163.1">
    <property type="nucleotide sequence ID" value="NZ_RSED01000024.1"/>
</dbReference>
<dbReference type="GO" id="GO:0032259">
    <property type="term" value="P:methylation"/>
    <property type="evidence" value="ECO:0007669"/>
    <property type="project" value="UniProtKB-KW"/>
</dbReference>
<dbReference type="InterPro" id="IPR029063">
    <property type="entry name" value="SAM-dependent_MTases_sf"/>
</dbReference>
<dbReference type="Pfam" id="PF01728">
    <property type="entry name" value="FtsJ"/>
    <property type="match status" value="1"/>
</dbReference>
<dbReference type="InterPro" id="IPR002877">
    <property type="entry name" value="RNA_MeTrfase_FtsJ_dom"/>
</dbReference>
<dbReference type="Pfam" id="PF01479">
    <property type="entry name" value="S4"/>
    <property type="match status" value="1"/>
</dbReference>
<dbReference type="InterPro" id="IPR047048">
    <property type="entry name" value="TlyA"/>
</dbReference>
<evidence type="ECO:0000256" key="2">
    <source>
        <dbReference type="ARBA" id="ARBA00029460"/>
    </source>
</evidence>
<evidence type="ECO:0000256" key="1">
    <source>
        <dbReference type="ARBA" id="ARBA00022884"/>
    </source>
</evidence>
<dbReference type="PANTHER" id="PTHR32319">
    <property type="entry name" value="BACTERIAL HEMOLYSIN-LIKE PROTEIN"/>
    <property type="match status" value="1"/>
</dbReference>
<dbReference type="AlphaFoldDB" id="A0A3R8YK65"/>
<evidence type="ECO:0000313" key="7">
    <source>
        <dbReference type="Proteomes" id="UP000269265"/>
    </source>
</evidence>
<dbReference type="CDD" id="cd02440">
    <property type="entry name" value="AdoMet_MTases"/>
    <property type="match status" value="1"/>
</dbReference>
<organism evidence="6 7">
    <name type="scientific">Aquabacterium soli</name>
    <dbReference type="NCBI Taxonomy" id="2493092"/>
    <lineage>
        <taxon>Bacteria</taxon>
        <taxon>Pseudomonadati</taxon>
        <taxon>Pseudomonadota</taxon>
        <taxon>Betaproteobacteria</taxon>
        <taxon>Burkholderiales</taxon>
        <taxon>Aquabacterium</taxon>
    </lineage>
</organism>
<dbReference type="InterPro" id="IPR002942">
    <property type="entry name" value="S4_RNA-bd"/>
</dbReference>
<keyword evidence="7" id="KW-1185">Reference proteome</keyword>
<dbReference type="OrthoDB" id="9784736at2"/>
<keyword evidence="1 3" id="KW-0694">RNA-binding</keyword>
<feature type="domain" description="RNA-binding S4" evidence="4">
    <location>
        <begin position="3"/>
        <end position="27"/>
    </location>
</feature>
<dbReference type="PANTHER" id="PTHR32319:SF0">
    <property type="entry name" value="BACTERIAL HEMOLYSIN-LIKE PROTEIN"/>
    <property type="match status" value="1"/>
</dbReference>
<feature type="domain" description="Ribosomal RNA methyltransferase FtsJ" evidence="5">
    <location>
        <begin position="63"/>
        <end position="255"/>
    </location>
</feature>
<dbReference type="CDD" id="cd00165">
    <property type="entry name" value="S4"/>
    <property type="match status" value="1"/>
</dbReference>
<evidence type="ECO:0000259" key="5">
    <source>
        <dbReference type="Pfam" id="PF01728"/>
    </source>
</evidence>